<feature type="domain" description="AB hydrolase-1" evidence="1">
    <location>
        <begin position="6"/>
        <end position="122"/>
    </location>
</feature>
<evidence type="ECO:0000313" key="3">
    <source>
        <dbReference type="Proteomes" id="UP001358417"/>
    </source>
</evidence>
<dbReference type="AlphaFoldDB" id="A0AAV9N3K5"/>
<dbReference type="EMBL" id="JAVRRD010000026">
    <property type="protein sequence ID" value="KAK5047232.1"/>
    <property type="molecule type" value="Genomic_DNA"/>
</dbReference>
<proteinExistence type="predicted"/>
<dbReference type="PANTHER" id="PTHR37017">
    <property type="entry name" value="AB HYDROLASE-1 DOMAIN-CONTAINING PROTEIN-RELATED"/>
    <property type="match status" value="1"/>
</dbReference>
<name>A0AAV9N3K5_9EURO</name>
<dbReference type="Pfam" id="PF12697">
    <property type="entry name" value="Abhydrolase_6"/>
    <property type="match status" value="1"/>
</dbReference>
<evidence type="ECO:0000259" key="1">
    <source>
        <dbReference type="Pfam" id="PF12697"/>
    </source>
</evidence>
<dbReference type="Proteomes" id="UP001358417">
    <property type="component" value="Unassembled WGS sequence"/>
</dbReference>
<evidence type="ECO:0000313" key="2">
    <source>
        <dbReference type="EMBL" id="KAK5047232.1"/>
    </source>
</evidence>
<organism evidence="2 3">
    <name type="scientific">Exophiala bonariae</name>
    <dbReference type="NCBI Taxonomy" id="1690606"/>
    <lineage>
        <taxon>Eukaryota</taxon>
        <taxon>Fungi</taxon>
        <taxon>Dikarya</taxon>
        <taxon>Ascomycota</taxon>
        <taxon>Pezizomycotina</taxon>
        <taxon>Eurotiomycetes</taxon>
        <taxon>Chaetothyriomycetidae</taxon>
        <taxon>Chaetothyriales</taxon>
        <taxon>Herpotrichiellaceae</taxon>
        <taxon>Exophiala</taxon>
    </lineage>
</organism>
<keyword evidence="3" id="KW-1185">Reference proteome</keyword>
<accession>A0AAV9N3K5</accession>
<dbReference type="PANTHER" id="PTHR37017:SF13">
    <property type="entry name" value="AB HYDROLASE-1 DOMAIN-CONTAINING PROTEIN"/>
    <property type="match status" value="1"/>
</dbReference>
<dbReference type="SUPFAM" id="SSF53474">
    <property type="entry name" value="alpha/beta-Hydrolases"/>
    <property type="match status" value="1"/>
</dbReference>
<dbReference type="InterPro" id="IPR000073">
    <property type="entry name" value="AB_hydrolase_1"/>
</dbReference>
<gene>
    <name evidence="2" type="ORF">LTR84_006754</name>
</gene>
<dbReference type="Gene3D" id="3.40.50.1820">
    <property type="entry name" value="alpha/beta hydrolase"/>
    <property type="match status" value="1"/>
</dbReference>
<dbReference type="InterPro" id="IPR029058">
    <property type="entry name" value="AB_hydrolase_fold"/>
</dbReference>
<sequence>MSDISILLVTGSFVPPSVYDTVVDAVQAKGLQVRALHSPTVGLAPRQGREGAAPTMYDDAAFIGEEIDKLADQGKRVILIAHSYGGIPATQSVRGRSLTDRRQQGKRGGIARLAYMTALVPEIGHSAIDVLADVPPEGQTQMETDVREPFDTGGCLAHLTGLTSV</sequence>
<dbReference type="InterPro" id="IPR052897">
    <property type="entry name" value="Sec-Metab_Biosynth_Hydrolase"/>
</dbReference>
<protein>
    <recommendedName>
        <fullName evidence="1">AB hydrolase-1 domain-containing protein</fullName>
    </recommendedName>
</protein>
<comment type="caution">
    <text evidence="2">The sequence shown here is derived from an EMBL/GenBank/DDBJ whole genome shotgun (WGS) entry which is preliminary data.</text>
</comment>
<dbReference type="GeneID" id="89974923"/>
<dbReference type="RefSeq" id="XP_064702794.1">
    <property type="nucleotide sequence ID" value="XM_064850312.1"/>
</dbReference>
<reference evidence="2 3" key="1">
    <citation type="submission" date="2023-08" db="EMBL/GenBank/DDBJ databases">
        <title>Black Yeasts Isolated from many extreme environments.</title>
        <authorList>
            <person name="Coleine C."/>
            <person name="Stajich J.E."/>
            <person name="Selbmann L."/>
        </authorList>
    </citation>
    <scope>NUCLEOTIDE SEQUENCE [LARGE SCALE GENOMIC DNA]</scope>
    <source>
        <strain evidence="2 3">CCFEE 5792</strain>
    </source>
</reference>